<dbReference type="Proteomes" id="UP000655094">
    <property type="component" value="Unassembled WGS sequence"/>
</dbReference>
<evidence type="ECO:0000313" key="2">
    <source>
        <dbReference type="Proteomes" id="UP000655094"/>
    </source>
</evidence>
<name>A0A919HKG3_KLEPN</name>
<dbReference type="AlphaFoldDB" id="A0A919HKG3"/>
<dbReference type="EMBL" id="BNFF01000001">
    <property type="protein sequence ID" value="GHK50541.1"/>
    <property type="molecule type" value="Genomic_DNA"/>
</dbReference>
<accession>A0A919HKG3</accession>
<sequence>MAAFAQAIAQGAEHVTVIADAVNSRDLAASGQLPDKLQQQALRNRP</sequence>
<gene>
    <name evidence="1" type="ORF">KPZU09_02770</name>
</gene>
<evidence type="ECO:0000313" key="1">
    <source>
        <dbReference type="EMBL" id="GHK50541.1"/>
    </source>
</evidence>
<proteinExistence type="predicted"/>
<reference evidence="1" key="1">
    <citation type="submission" date="2020-10" db="EMBL/GenBank/DDBJ databases">
        <title>Genome Sequence of ESBL Producing Zambian Clinical Strains.</title>
        <authorList>
            <person name="Shawa M."/>
            <person name="Furuta Y."/>
            <person name="Simbotwe M."/>
            <person name="Mulenga E."/>
            <person name="Mubanga M."/>
            <person name="Mulenga G."/>
            <person name="Kaile C."/>
            <person name="Zorigt T."/>
            <person name="Hang'ombe B."/>
            <person name="Higashi H."/>
        </authorList>
    </citation>
    <scope>NUCLEOTIDE SEQUENCE</scope>
    <source>
        <strain evidence="1">Zam_UTH_09</strain>
    </source>
</reference>
<organism evidence="1 2">
    <name type="scientific">Klebsiella pneumoniae</name>
    <dbReference type="NCBI Taxonomy" id="573"/>
    <lineage>
        <taxon>Bacteria</taxon>
        <taxon>Pseudomonadati</taxon>
        <taxon>Pseudomonadota</taxon>
        <taxon>Gammaproteobacteria</taxon>
        <taxon>Enterobacterales</taxon>
        <taxon>Enterobacteriaceae</taxon>
        <taxon>Klebsiella/Raoultella group</taxon>
        <taxon>Klebsiella</taxon>
        <taxon>Klebsiella pneumoniae complex</taxon>
    </lineage>
</organism>
<comment type="caution">
    <text evidence="1">The sequence shown here is derived from an EMBL/GenBank/DDBJ whole genome shotgun (WGS) entry which is preliminary data.</text>
</comment>
<protein>
    <submittedName>
        <fullName evidence="1">Uncharacterized protein</fullName>
    </submittedName>
</protein>